<feature type="transmembrane region" description="Helical" evidence="9">
    <location>
        <begin position="283"/>
        <end position="300"/>
    </location>
</feature>
<dbReference type="GO" id="GO:0006888">
    <property type="term" value="P:endoplasmic reticulum to Golgi vesicle-mediated transport"/>
    <property type="evidence" value="ECO:0007669"/>
    <property type="project" value="UniProtKB-UniRule"/>
</dbReference>
<feature type="transmembrane region" description="Helical" evidence="9">
    <location>
        <begin position="243"/>
        <end position="262"/>
    </location>
</feature>
<comment type="similarity">
    <text evidence="1 9">Belongs to the YIF1 family.</text>
</comment>
<dbReference type="GO" id="GO:0000139">
    <property type="term" value="C:Golgi membrane"/>
    <property type="evidence" value="ECO:0007669"/>
    <property type="project" value="UniProtKB-SubCell"/>
</dbReference>
<evidence type="ECO:0000256" key="9">
    <source>
        <dbReference type="RuleBase" id="RU368073"/>
    </source>
</evidence>
<evidence type="ECO:0000256" key="6">
    <source>
        <dbReference type="ARBA" id="ARBA00022989"/>
    </source>
</evidence>
<evidence type="ECO:0000256" key="7">
    <source>
        <dbReference type="ARBA" id="ARBA00023034"/>
    </source>
</evidence>
<evidence type="ECO:0000256" key="3">
    <source>
        <dbReference type="ARBA" id="ARBA00022692"/>
    </source>
</evidence>
<dbReference type="InterPro" id="IPR005578">
    <property type="entry name" value="Yif1_fam"/>
</dbReference>
<keyword evidence="4 9" id="KW-0256">Endoplasmic reticulum</keyword>
<dbReference type="GO" id="GO:0015031">
    <property type="term" value="P:protein transport"/>
    <property type="evidence" value="ECO:0007669"/>
    <property type="project" value="UniProtKB-KW"/>
</dbReference>
<dbReference type="GO" id="GO:0005793">
    <property type="term" value="C:endoplasmic reticulum-Golgi intermediate compartment"/>
    <property type="evidence" value="ECO:0007669"/>
    <property type="project" value="UniProtKB-UniRule"/>
</dbReference>
<organism evidence="11">
    <name type="scientific">Schistocephalus solidus</name>
    <name type="common">Tapeworm</name>
    <dbReference type="NCBI Taxonomy" id="70667"/>
    <lineage>
        <taxon>Eukaryota</taxon>
        <taxon>Metazoa</taxon>
        <taxon>Spiralia</taxon>
        <taxon>Lophotrochozoa</taxon>
        <taxon>Platyhelminthes</taxon>
        <taxon>Cestoda</taxon>
        <taxon>Eucestoda</taxon>
        <taxon>Diphyllobothriidea</taxon>
        <taxon>Diphyllobothriidae</taxon>
        <taxon>Schistocephalus</taxon>
    </lineage>
</organism>
<evidence type="ECO:0000256" key="4">
    <source>
        <dbReference type="ARBA" id="ARBA00022824"/>
    </source>
</evidence>
<evidence type="ECO:0000256" key="1">
    <source>
        <dbReference type="ARBA" id="ARBA00009727"/>
    </source>
</evidence>
<keyword evidence="8 9" id="KW-0472">Membrane</keyword>
<keyword evidence="7 9" id="KW-0333">Golgi apparatus</keyword>
<comment type="subcellular location">
    <subcellularLocation>
        <location evidence="9">Endoplasmic reticulum membrane</location>
        <topology evidence="9">Multi-pass membrane protein</topology>
    </subcellularLocation>
    <subcellularLocation>
        <location evidence="9">Golgi apparatus membrane</location>
        <topology evidence="9">Multi-pass membrane protein</topology>
    </subcellularLocation>
</comment>
<evidence type="ECO:0000256" key="10">
    <source>
        <dbReference type="SAM" id="MobiDB-lite"/>
    </source>
</evidence>
<keyword evidence="6 9" id="KW-1133">Transmembrane helix</keyword>
<feature type="transmembrane region" description="Helical" evidence="9">
    <location>
        <begin position="184"/>
        <end position="205"/>
    </location>
</feature>
<evidence type="ECO:0000256" key="5">
    <source>
        <dbReference type="ARBA" id="ARBA00022927"/>
    </source>
</evidence>
<proteinExistence type="inferred from homology"/>
<feature type="region of interest" description="Disordered" evidence="10">
    <location>
        <begin position="1"/>
        <end position="24"/>
    </location>
</feature>
<sequence length="306" mass="34754">MSQYSYDPDPKIPQDQGYNMPNYFQPSNTFPQTPTYSYNYAQEVYSGVNATPSMVTQPFNPSDSQPFGNQFVKNVALHYGSEAIDQSRQLMQQKVERFISISKLKYYFAVDNGYVAKKLSVLIFPFFHRSWDLKYDSAGPVPPRADLNSPDLYIPIMAFLTYVLVAGVALGIDGRFSPESLSIFSSQSLGWLVLEVCILTLALYLLNIQCNLGYLDIIAYSGYKFVHMITVIFAFLVLAKPGYYFSLIWTGLAFAFFQIRSLRFQVLSQADQQPYLNPRRGTYVLVCAALFQPLVIWWLTSSVISS</sequence>
<keyword evidence="3 9" id="KW-0812">Transmembrane</keyword>
<dbReference type="PANTHER" id="PTHR14083">
    <property type="entry name" value="YIP1 INTERACTING FACTOR HOMOLOG YIF1 PROTEIN"/>
    <property type="match status" value="1"/>
</dbReference>
<dbReference type="Pfam" id="PF03878">
    <property type="entry name" value="YIF1"/>
    <property type="match status" value="1"/>
</dbReference>
<reference evidence="11" key="1">
    <citation type="submission" date="2016-01" db="EMBL/GenBank/DDBJ databases">
        <title>Reference transcriptome for the parasite Schistocephalus solidus: insights into the molecular evolution of parasitism.</title>
        <authorList>
            <person name="Hebert F.O."/>
            <person name="Grambauer S."/>
            <person name="Barber I."/>
            <person name="Landry C.R."/>
            <person name="Aubin-Horth N."/>
        </authorList>
    </citation>
    <scope>NUCLEOTIDE SEQUENCE</scope>
</reference>
<dbReference type="EMBL" id="GEEE01003074">
    <property type="protein sequence ID" value="JAP60151.1"/>
    <property type="molecule type" value="Transcribed_RNA"/>
</dbReference>
<gene>
    <name evidence="11" type="primary">YIF1B</name>
    <name evidence="11" type="ORF">TR125244</name>
</gene>
<dbReference type="GO" id="GO:0030134">
    <property type="term" value="C:COPII-coated ER to Golgi transport vesicle"/>
    <property type="evidence" value="ECO:0007669"/>
    <property type="project" value="TreeGrafter"/>
</dbReference>
<name>A0A0V0J3X5_SCHSO</name>
<comment type="function">
    <text evidence="9">Has a role in transport between endoplasmic reticulum and Golgi.</text>
</comment>
<evidence type="ECO:0000256" key="8">
    <source>
        <dbReference type="ARBA" id="ARBA00023136"/>
    </source>
</evidence>
<feature type="transmembrane region" description="Helical" evidence="9">
    <location>
        <begin position="217"/>
        <end position="237"/>
    </location>
</feature>
<dbReference type="GO" id="GO:0005789">
    <property type="term" value="C:endoplasmic reticulum membrane"/>
    <property type="evidence" value="ECO:0007669"/>
    <property type="project" value="UniProtKB-SubCell"/>
</dbReference>
<evidence type="ECO:0000313" key="11">
    <source>
        <dbReference type="EMBL" id="JAP60151.1"/>
    </source>
</evidence>
<evidence type="ECO:0000256" key="2">
    <source>
        <dbReference type="ARBA" id="ARBA00022448"/>
    </source>
</evidence>
<feature type="transmembrane region" description="Helical" evidence="9">
    <location>
        <begin position="152"/>
        <end position="172"/>
    </location>
</feature>
<keyword evidence="5 9" id="KW-0653">Protein transport</keyword>
<protein>
    <recommendedName>
        <fullName evidence="9">Protein YIF1</fullName>
    </recommendedName>
</protein>
<keyword evidence="2 9" id="KW-0813">Transport</keyword>
<dbReference type="PANTHER" id="PTHR14083:SF0">
    <property type="entry name" value="YIP1D-INTERACTING FACTOR 1, ISOFORM C"/>
    <property type="match status" value="1"/>
</dbReference>
<dbReference type="AlphaFoldDB" id="A0A0V0J3X5"/>
<accession>A0A0V0J3X5</accession>